<feature type="signal peptide" evidence="1">
    <location>
        <begin position="1"/>
        <end position="18"/>
    </location>
</feature>
<accession>A0A4R2FD66</accession>
<evidence type="ECO:0000313" key="2">
    <source>
        <dbReference type="EMBL" id="TCN77665.1"/>
    </source>
</evidence>
<keyword evidence="2" id="KW-0449">Lipoprotein</keyword>
<dbReference type="Proteomes" id="UP000294832">
    <property type="component" value="Unassembled WGS sequence"/>
</dbReference>
<proteinExistence type="predicted"/>
<keyword evidence="3" id="KW-1185">Reference proteome</keyword>
<sequence>MKSIITALAIGMMLSACASKGPEKIALGPEQPQIQVQTNQPTPLTLTASDLRTINYVVRFNDEKPPRLVGTMQDMRGLTEQFFRKGFNTAGYQIDPASATTLELRLEQLQTDVDESLLGFEAVTNLAISVQASNSSHTFSKRYSATSRMKGPLSADFATLELDINKLMTKLSAEIINDPELNQFLQQN</sequence>
<dbReference type="AlphaFoldDB" id="A0A4R2FD66"/>
<name>A0A4R2FD66_9GAMM</name>
<organism evidence="2 3">
    <name type="scientific">Shewanella fodinae</name>
    <dbReference type="NCBI Taxonomy" id="552357"/>
    <lineage>
        <taxon>Bacteria</taxon>
        <taxon>Pseudomonadati</taxon>
        <taxon>Pseudomonadota</taxon>
        <taxon>Gammaproteobacteria</taxon>
        <taxon>Alteromonadales</taxon>
        <taxon>Shewanellaceae</taxon>
        <taxon>Shewanella</taxon>
    </lineage>
</organism>
<dbReference type="RefSeq" id="WP_133040526.1">
    <property type="nucleotide sequence ID" value="NZ_SLWF01000045.1"/>
</dbReference>
<dbReference type="OrthoDB" id="6260471at2"/>
<evidence type="ECO:0000256" key="1">
    <source>
        <dbReference type="SAM" id="SignalP"/>
    </source>
</evidence>
<dbReference type="InterPro" id="IPR005619">
    <property type="entry name" value="Uncharacterised_YajG"/>
</dbReference>
<feature type="chain" id="PRO_5020678453" evidence="1">
    <location>
        <begin position="19"/>
        <end position="188"/>
    </location>
</feature>
<reference evidence="2 3" key="1">
    <citation type="submission" date="2019-03" db="EMBL/GenBank/DDBJ databases">
        <title>Freshwater and sediment microbial communities from various areas in North America, analyzing microbe dynamics in response to fracking.</title>
        <authorList>
            <person name="Lamendella R."/>
        </authorList>
    </citation>
    <scope>NUCLEOTIDE SEQUENCE [LARGE SCALE GENOMIC DNA]</scope>
    <source>
        <strain evidence="2 3">74A</strain>
    </source>
</reference>
<keyword evidence="1" id="KW-0732">Signal</keyword>
<comment type="caution">
    <text evidence="2">The sequence shown here is derived from an EMBL/GenBank/DDBJ whole genome shotgun (WGS) entry which is preliminary data.</text>
</comment>
<gene>
    <name evidence="2" type="ORF">EDC91_14512</name>
</gene>
<dbReference type="EMBL" id="SLWF01000045">
    <property type="protein sequence ID" value="TCN77665.1"/>
    <property type="molecule type" value="Genomic_DNA"/>
</dbReference>
<evidence type="ECO:0000313" key="3">
    <source>
        <dbReference type="Proteomes" id="UP000294832"/>
    </source>
</evidence>
<dbReference type="PROSITE" id="PS51257">
    <property type="entry name" value="PROKAR_LIPOPROTEIN"/>
    <property type="match status" value="1"/>
</dbReference>
<protein>
    <submittedName>
        <fullName evidence="2">Putative lipoprotein</fullName>
    </submittedName>
</protein>
<dbReference type="Pfam" id="PF03923">
    <property type="entry name" value="Lipoprotein_16"/>
    <property type="match status" value="1"/>
</dbReference>